<comment type="cofactor">
    <cofactor evidence="1">
        <name>[4Fe-4S] cluster</name>
        <dbReference type="ChEBI" id="CHEBI:49883"/>
    </cofactor>
</comment>
<comment type="subunit">
    <text evidence="2">Homodimer.</text>
</comment>
<evidence type="ECO:0000259" key="6">
    <source>
        <dbReference type="Pfam" id="PF01869"/>
    </source>
</evidence>
<dbReference type="PANTHER" id="PTHR32329:SF2">
    <property type="entry name" value="BIFUNCTIONAL PROTEIN [INCLUDES 2-HYDROXYACYL-COA DEHYDRATASE (N-TER) AND ITS ACTIVATOR DOMAIN (C_TERM)"/>
    <property type="match status" value="1"/>
</dbReference>
<dbReference type="PANTHER" id="PTHR32329">
    <property type="entry name" value="BIFUNCTIONAL PROTEIN [INCLUDES 2-HYDROXYACYL-COA DEHYDRATASE (N-TER) AND ITS ACTIVATOR DOMAIN (C_TERM)-RELATED"/>
    <property type="match status" value="1"/>
</dbReference>
<dbReference type="SUPFAM" id="SSF53067">
    <property type="entry name" value="Actin-like ATPase domain"/>
    <property type="match status" value="1"/>
</dbReference>
<name>A0A0W8FPL1_9ZZZZ</name>
<comment type="caution">
    <text evidence="7">The sequence shown here is derived from an EMBL/GenBank/DDBJ whole genome shotgun (WGS) entry which is preliminary data.</text>
</comment>
<dbReference type="EC" id="1.3.7.8" evidence="7"/>
<gene>
    <name evidence="7" type="ORF">ASZ90_007975</name>
</gene>
<evidence type="ECO:0000256" key="2">
    <source>
        <dbReference type="ARBA" id="ARBA00011738"/>
    </source>
</evidence>
<dbReference type="GO" id="GO:0051536">
    <property type="term" value="F:iron-sulfur cluster binding"/>
    <property type="evidence" value="ECO:0007669"/>
    <property type="project" value="UniProtKB-KW"/>
</dbReference>
<keyword evidence="5" id="KW-0411">Iron-sulfur</keyword>
<dbReference type="InterPro" id="IPR043129">
    <property type="entry name" value="ATPase_NBD"/>
</dbReference>
<protein>
    <submittedName>
        <fullName evidence="7">Benzoyl-coa reductase subunit badg</fullName>
        <ecNumber evidence="7">1.3.7.8</ecNumber>
    </submittedName>
</protein>
<dbReference type="EMBL" id="LNQE01000977">
    <property type="protein sequence ID" value="KUG22243.1"/>
    <property type="molecule type" value="Genomic_DNA"/>
</dbReference>
<keyword evidence="3" id="KW-0479">Metal-binding</keyword>
<evidence type="ECO:0000256" key="1">
    <source>
        <dbReference type="ARBA" id="ARBA00001966"/>
    </source>
</evidence>
<keyword evidence="7" id="KW-0560">Oxidoreductase</keyword>
<proteinExistence type="predicted"/>
<dbReference type="GO" id="GO:0046872">
    <property type="term" value="F:metal ion binding"/>
    <property type="evidence" value="ECO:0007669"/>
    <property type="project" value="UniProtKB-KW"/>
</dbReference>
<dbReference type="GO" id="GO:0018522">
    <property type="term" value="F:benzoyl-CoA reductase activity"/>
    <property type="evidence" value="ECO:0007669"/>
    <property type="project" value="UniProtKB-EC"/>
</dbReference>
<dbReference type="NCBIfam" id="TIGR00241">
    <property type="entry name" value="CoA_E_activ"/>
    <property type="match status" value="1"/>
</dbReference>
<evidence type="ECO:0000313" key="7">
    <source>
        <dbReference type="EMBL" id="KUG22243.1"/>
    </source>
</evidence>
<evidence type="ECO:0000256" key="5">
    <source>
        <dbReference type="ARBA" id="ARBA00023014"/>
    </source>
</evidence>
<organism evidence="7">
    <name type="scientific">hydrocarbon metagenome</name>
    <dbReference type="NCBI Taxonomy" id="938273"/>
    <lineage>
        <taxon>unclassified sequences</taxon>
        <taxon>metagenomes</taxon>
        <taxon>ecological metagenomes</taxon>
    </lineage>
</organism>
<evidence type="ECO:0000256" key="3">
    <source>
        <dbReference type="ARBA" id="ARBA00022723"/>
    </source>
</evidence>
<reference evidence="7" key="1">
    <citation type="journal article" date="2015" name="Proc. Natl. Acad. Sci. U.S.A.">
        <title>Networks of energetic and metabolic interactions define dynamics in microbial communities.</title>
        <authorList>
            <person name="Embree M."/>
            <person name="Liu J.K."/>
            <person name="Al-Bassam M.M."/>
            <person name="Zengler K."/>
        </authorList>
    </citation>
    <scope>NUCLEOTIDE SEQUENCE</scope>
</reference>
<keyword evidence="4" id="KW-0408">Iron</keyword>
<dbReference type="Pfam" id="PF01869">
    <property type="entry name" value="BcrAD_BadFG"/>
    <property type="match status" value="1"/>
</dbReference>
<dbReference type="Gene3D" id="3.30.420.40">
    <property type="match status" value="2"/>
</dbReference>
<sequence>MLTVGIDIGSITTKIAMMDDGKLLHTDVALSGYDMDKAWRDIYARMLQSTGKKESDVKYIISTGYGRNIVDAAQKKITEITCHAAGAKYFYPKVKAVIDIGGQDSKFIKIDDSGSVADFVMNDKCAAGTGRFLEVMARALHVEIKDFAAMSNKATKAAVISNMCTVFAESEVISLIAKGESRENIIAGIHESIASRMMSMMNRSGVVKPIVMTGGVSKNMGMRDALERKVGAKIDVPEQAQICGAIGAAILGANRR</sequence>
<dbReference type="InterPro" id="IPR002731">
    <property type="entry name" value="ATPase_BadF"/>
</dbReference>
<evidence type="ECO:0000256" key="4">
    <source>
        <dbReference type="ARBA" id="ARBA00023004"/>
    </source>
</evidence>
<dbReference type="InterPro" id="IPR051805">
    <property type="entry name" value="Dehydratase_Activator_Redct"/>
</dbReference>
<dbReference type="AlphaFoldDB" id="A0A0W8FPL1"/>
<dbReference type="InterPro" id="IPR008275">
    <property type="entry name" value="CoA_E_activase_dom"/>
</dbReference>
<accession>A0A0W8FPL1</accession>
<dbReference type="CDD" id="cd24036">
    <property type="entry name" value="ASKHA_NBD_BcrAD_BadFG_HgdC_HadI"/>
    <property type="match status" value="1"/>
</dbReference>
<feature type="domain" description="ATPase BadF/BadG/BcrA/BcrD type" evidence="6">
    <location>
        <begin position="4"/>
        <end position="252"/>
    </location>
</feature>
<dbReference type="FunFam" id="3.30.420.40:FF:000217">
    <property type="entry name" value="2-hydroxyisocaproyl-CoA dehydratase activator"/>
    <property type="match status" value="1"/>
</dbReference>